<protein>
    <submittedName>
        <fullName evidence="1">Uncharacterized protein</fullName>
    </submittedName>
</protein>
<sequence length="147" mass="16879">MIKDLKPEIIFHFEPGTTDLVEPDELCEAEQVALEVELSQFVQNALTDSRREGVRFVTNLIRANTAGIIELTGGYMLEPTEALVEQYLQTQFEGSVMDSEDEDINAKLWDVVAAYQNETLLKRKAERFVQHIQFTFENMRLGQKQSH</sequence>
<evidence type="ECO:0000313" key="2">
    <source>
        <dbReference type="Proteomes" id="UP001161422"/>
    </source>
</evidence>
<comment type="caution">
    <text evidence="1">The sequence shown here is derived from an EMBL/GenBank/DDBJ whole genome shotgun (WGS) entry which is preliminary data.</text>
</comment>
<keyword evidence="2" id="KW-1185">Reference proteome</keyword>
<accession>A0AA37RV25</accession>
<gene>
    <name evidence="1" type="ORF">GCM10007895_03680</name>
</gene>
<dbReference type="Proteomes" id="UP001161422">
    <property type="component" value="Unassembled WGS sequence"/>
</dbReference>
<reference evidence="1" key="1">
    <citation type="journal article" date="2014" name="Int. J. Syst. Evol. Microbiol.">
        <title>Complete genome sequence of Corynebacterium casei LMG S-19264T (=DSM 44701T), isolated from a smear-ripened cheese.</title>
        <authorList>
            <consortium name="US DOE Joint Genome Institute (JGI-PGF)"/>
            <person name="Walter F."/>
            <person name="Albersmeier A."/>
            <person name="Kalinowski J."/>
            <person name="Ruckert C."/>
        </authorList>
    </citation>
    <scope>NUCLEOTIDE SEQUENCE</scope>
    <source>
        <strain evidence="1">NBRC 101628</strain>
    </source>
</reference>
<organism evidence="1 2">
    <name type="scientific">Paraferrimonas sedimenticola</name>
    <dbReference type="NCBI Taxonomy" id="375674"/>
    <lineage>
        <taxon>Bacteria</taxon>
        <taxon>Pseudomonadati</taxon>
        <taxon>Pseudomonadota</taxon>
        <taxon>Gammaproteobacteria</taxon>
        <taxon>Alteromonadales</taxon>
        <taxon>Ferrimonadaceae</taxon>
        <taxon>Paraferrimonas</taxon>
    </lineage>
</organism>
<dbReference type="EMBL" id="BSNC01000001">
    <property type="protein sequence ID" value="GLP95062.1"/>
    <property type="molecule type" value="Genomic_DNA"/>
</dbReference>
<proteinExistence type="predicted"/>
<dbReference type="AlphaFoldDB" id="A0AA37RV25"/>
<evidence type="ECO:0000313" key="1">
    <source>
        <dbReference type="EMBL" id="GLP95062.1"/>
    </source>
</evidence>
<name>A0AA37RV25_9GAMM</name>
<reference evidence="1" key="2">
    <citation type="submission" date="2023-01" db="EMBL/GenBank/DDBJ databases">
        <title>Draft genome sequence of Paraferrimonas sedimenticola strain NBRC 101628.</title>
        <authorList>
            <person name="Sun Q."/>
            <person name="Mori K."/>
        </authorList>
    </citation>
    <scope>NUCLEOTIDE SEQUENCE</scope>
    <source>
        <strain evidence="1">NBRC 101628</strain>
    </source>
</reference>
<dbReference type="RefSeq" id="WP_095505908.1">
    <property type="nucleotide sequence ID" value="NZ_BSNC01000001.1"/>
</dbReference>